<sequence>MDPLSITAGSVGFLSLGIQVFGYLFDFYSAYRHREEDLAKIINRLEDLLCIFKCLDSALQSGLPSTDALSRELDKVVVSCNEIIEEIQAKCERFQKDADTSLKNALYVRGLRMSYPFRKRTLRALEVELSEMRGNLSFALDIVQLENHRNVGEGVRSLKLLLERTNAIQISSAVRDWLRAPDATVDHSLACAKSHAQTGLWFLKSRQFQDWLVTNGSFLWINGFPGCGKSVLMSTTIQHTICAKQHQYGVGVAFFYFCFADASKRDSYGMLSALLLQLSTQGEGGEKDLEQLYESYKTKTPPLNALLESLRLTLSRFSESYLFIDALDESLEGPGRDTVLSMIRRIRQWDVPSFHLLVSSRDEFDIRQSLETSEDQDISIRNEDTQCDILNFVAYELESDPKLRRWHRRHEEIREKLAKQSEGIFRFVACQLSSLRMVLIGNQLDECLRSLPRDLDETYERMLCGIDDLYVEDARRALTALCISDRPLTIAELIGAIAVNFDEPPHLDYEGRSYTPDDLIGICRSLIEPTVTKDCYGQRIVAARIAHFSVQQYLQSDRILQQKAKGFAVQEERAHAEMAQTCLIYLLDPNLSAEMSGETRIAQFPFVEYAAEKWLHHYERTTEKRPRLEALILRLFQTKASFAAWVSRHDVDMDPSILVPFPQERLFDQLAPAVYYAAFLGLEKVLEVFMKAEGNRTLRYDSLNHSMGTYGCPLQAASFKGHQGVVHMLLEQGADPNIQGGEFETALQAASYKGCENIVQMLLERGADPNIQGGEFGTALRVASSKGYENIVQMLLERGADVSLGAVDSNALLAASSMGHESCVQLLLQKGADVNIQLGRNGTSLLAASYRGFENIVKVLLEKGAKINALGGQGGTALQAASSKGHGKVVQMLLDEGADPNVQGGVFGNALQAASSIGCENVVRILLEGGVDPNAQGGKYGCALQAASARGHEWTVRMLLQKNADVNLRGGRYGNALQAACLGGREKIVRMLLKKGADVNSQGGKFGNALQAACYGGNEDIVQRLLEKGADVNAPGGEYGNALQAASNQGHESLVHLLLEKGADVNAQGGVCGNALQAALSEGFLEIHQIVDMLLTNGADVNARGGDFGSALQAASYHGYEDIVQILLERGADVKAQGGMYDSAIDVALSEGHEEIVQILLRKGARPS</sequence>
<dbReference type="PANTHER" id="PTHR24198:SF165">
    <property type="entry name" value="ANKYRIN REPEAT-CONTAINING PROTEIN-RELATED"/>
    <property type="match status" value="1"/>
</dbReference>
<feature type="repeat" description="ANK" evidence="3">
    <location>
        <begin position="1140"/>
        <end position="1168"/>
    </location>
</feature>
<feature type="domain" description="GPI inositol-deacylase winged helix" evidence="4">
    <location>
        <begin position="459"/>
        <end position="569"/>
    </location>
</feature>
<dbReference type="Pfam" id="PF22939">
    <property type="entry name" value="WHD_GPIID"/>
    <property type="match status" value="1"/>
</dbReference>
<keyword evidence="7" id="KW-1185">Reference proteome</keyword>
<dbReference type="PROSITE" id="PS50297">
    <property type="entry name" value="ANK_REP_REGION"/>
    <property type="match status" value="11"/>
</dbReference>
<dbReference type="Pfam" id="PF12796">
    <property type="entry name" value="Ank_2"/>
    <property type="match status" value="4"/>
</dbReference>
<dbReference type="PROSITE" id="PS50088">
    <property type="entry name" value="ANK_REPEAT"/>
    <property type="match status" value="12"/>
</dbReference>
<reference evidence="6" key="1">
    <citation type="submission" date="2022-11" db="EMBL/GenBank/DDBJ databases">
        <authorList>
            <person name="Petersen C."/>
        </authorList>
    </citation>
    <scope>NUCLEOTIDE SEQUENCE</scope>
    <source>
        <strain evidence="6">IBT 20477</strain>
    </source>
</reference>
<feature type="repeat" description="ANK" evidence="3">
    <location>
        <begin position="972"/>
        <end position="1004"/>
    </location>
</feature>
<dbReference type="SUPFAM" id="SSF48403">
    <property type="entry name" value="Ankyrin repeat"/>
    <property type="match status" value="2"/>
</dbReference>
<keyword evidence="1" id="KW-0677">Repeat</keyword>
<feature type="repeat" description="ANK" evidence="3">
    <location>
        <begin position="807"/>
        <end position="839"/>
    </location>
</feature>
<proteinExistence type="predicted"/>
<dbReference type="Pfam" id="PF24883">
    <property type="entry name" value="NPHP3_N"/>
    <property type="match status" value="1"/>
</dbReference>
<evidence type="ECO:0000259" key="5">
    <source>
        <dbReference type="Pfam" id="PF24883"/>
    </source>
</evidence>
<dbReference type="Gene3D" id="3.40.50.300">
    <property type="entry name" value="P-loop containing nucleotide triphosphate hydrolases"/>
    <property type="match status" value="1"/>
</dbReference>
<feature type="repeat" description="ANK" evidence="3">
    <location>
        <begin position="742"/>
        <end position="774"/>
    </location>
</feature>
<comment type="caution">
    <text evidence="6">The sequence shown here is derived from an EMBL/GenBank/DDBJ whole genome shotgun (WGS) entry which is preliminary data.</text>
</comment>
<gene>
    <name evidence="6" type="ORF">N7449_004215</name>
</gene>
<reference evidence="6" key="2">
    <citation type="journal article" date="2023" name="IMA Fungus">
        <title>Comparative genomic study of the Penicillium genus elucidates a diverse pangenome and 15 lateral gene transfer events.</title>
        <authorList>
            <person name="Petersen C."/>
            <person name="Sorensen T."/>
            <person name="Nielsen M.R."/>
            <person name="Sondergaard T.E."/>
            <person name="Sorensen J.L."/>
            <person name="Fitzpatrick D.A."/>
            <person name="Frisvad J.C."/>
            <person name="Nielsen K.L."/>
        </authorList>
    </citation>
    <scope>NUCLEOTIDE SEQUENCE</scope>
    <source>
        <strain evidence="6">IBT 20477</strain>
    </source>
</reference>
<feature type="repeat" description="ANK" evidence="3">
    <location>
        <begin position="713"/>
        <end position="741"/>
    </location>
</feature>
<feature type="repeat" description="ANK" evidence="3">
    <location>
        <begin position="1038"/>
        <end position="1070"/>
    </location>
</feature>
<evidence type="ECO:0000313" key="7">
    <source>
        <dbReference type="Proteomes" id="UP001150942"/>
    </source>
</evidence>
<evidence type="ECO:0000256" key="1">
    <source>
        <dbReference type="ARBA" id="ARBA00022737"/>
    </source>
</evidence>
<dbReference type="PRINTS" id="PR01415">
    <property type="entry name" value="ANKYRIN"/>
</dbReference>
<dbReference type="InterPro" id="IPR056884">
    <property type="entry name" value="NPHP3-like_N"/>
</dbReference>
<protein>
    <recommendedName>
        <fullName evidence="8">NACHT domain-containing protein</fullName>
    </recommendedName>
</protein>
<evidence type="ECO:0000256" key="2">
    <source>
        <dbReference type="ARBA" id="ARBA00023043"/>
    </source>
</evidence>
<evidence type="ECO:0008006" key="8">
    <source>
        <dbReference type="Google" id="ProtNLM"/>
    </source>
</evidence>
<name>A0A9W9MYG4_9EURO</name>
<dbReference type="AlphaFoldDB" id="A0A9W9MYG4"/>
<feature type="repeat" description="ANK" evidence="3">
    <location>
        <begin position="1074"/>
        <end position="1106"/>
    </location>
</feature>
<dbReference type="InterPro" id="IPR027417">
    <property type="entry name" value="P-loop_NTPase"/>
</dbReference>
<dbReference type="InterPro" id="IPR002110">
    <property type="entry name" value="Ankyrin_rpt"/>
</dbReference>
<feature type="repeat" description="ANK" evidence="3">
    <location>
        <begin position="1005"/>
        <end position="1037"/>
    </location>
</feature>
<feature type="repeat" description="ANK" evidence="3">
    <location>
        <begin position="840"/>
        <end position="872"/>
    </location>
</feature>
<feature type="repeat" description="ANK" evidence="3">
    <location>
        <begin position="1107"/>
        <end position="1139"/>
    </location>
</feature>
<keyword evidence="2 3" id="KW-0040">ANK repeat</keyword>
<dbReference type="Gene3D" id="1.25.40.20">
    <property type="entry name" value="Ankyrin repeat-containing domain"/>
    <property type="match status" value="2"/>
</dbReference>
<dbReference type="SUPFAM" id="SSF52540">
    <property type="entry name" value="P-loop containing nucleoside triphosphate hydrolases"/>
    <property type="match status" value="1"/>
</dbReference>
<feature type="domain" description="Nephrocystin 3-like N-terminal" evidence="5">
    <location>
        <begin position="198"/>
        <end position="361"/>
    </location>
</feature>
<dbReference type="SMART" id="SM00248">
    <property type="entry name" value="ANK"/>
    <property type="match status" value="14"/>
</dbReference>
<organism evidence="6 7">
    <name type="scientific">Penicillium cf. viridicatum</name>
    <dbReference type="NCBI Taxonomy" id="2972119"/>
    <lineage>
        <taxon>Eukaryota</taxon>
        <taxon>Fungi</taxon>
        <taxon>Dikarya</taxon>
        <taxon>Ascomycota</taxon>
        <taxon>Pezizomycotina</taxon>
        <taxon>Eurotiomycetes</taxon>
        <taxon>Eurotiomycetidae</taxon>
        <taxon>Eurotiales</taxon>
        <taxon>Aspergillaceae</taxon>
        <taxon>Penicillium</taxon>
    </lineage>
</organism>
<dbReference type="InterPro" id="IPR054471">
    <property type="entry name" value="GPIID_WHD"/>
</dbReference>
<dbReference type="OrthoDB" id="4772757at2759"/>
<evidence type="ECO:0000259" key="4">
    <source>
        <dbReference type="Pfam" id="PF22939"/>
    </source>
</evidence>
<dbReference type="EMBL" id="JAPQKQ010000002">
    <property type="protein sequence ID" value="KAJ5209836.1"/>
    <property type="molecule type" value="Genomic_DNA"/>
</dbReference>
<dbReference type="PANTHER" id="PTHR24198">
    <property type="entry name" value="ANKYRIN REPEAT AND PROTEIN KINASE DOMAIN-CONTAINING PROTEIN"/>
    <property type="match status" value="1"/>
</dbReference>
<feature type="repeat" description="ANK" evidence="3">
    <location>
        <begin position="873"/>
        <end position="905"/>
    </location>
</feature>
<evidence type="ECO:0000313" key="6">
    <source>
        <dbReference type="EMBL" id="KAJ5209836.1"/>
    </source>
</evidence>
<evidence type="ECO:0000256" key="3">
    <source>
        <dbReference type="PROSITE-ProRule" id="PRU00023"/>
    </source>
</evidence>
<dbReference type="Proteomes" id="UP001150942">
    <property type="component" value="Unassembled WGS sequence"/>
</dbReference>
<feature type="repeat" description="ANK" evidence="3">
    <location>
        <begin position="775"/>
        <end position="807"/>
    </location>
</feature>
<accession>A0A9W9MYG4</accession>
<dbReference type="InterPro" id="IPR036770">
    <property type="entry name" value="Ankyrin_rpt-contain_sf"/>
</dbReference>